<evidence type="ECO:0000313" key="1">
    <source>
        <dbReference type="EMBL" id="AEB14601.1"/>
    </source>
</evidence>
<dbReference type="GeneID" id="302998858"/>
<accession>F2NSG5</accession>
<dbReference type="RefSeq" id="WP_013701882.1">
    <property type="nucleotide sequence ID" value="NC_015385.1"/>
</dbReference>
<dbReference type="EMBL" id="CP002631">
    <property type="protein sequence ID" value="AEB14601.1"/>
    <property type="molecule type" value="Genomic_DNA"/>
</dbReference>
<organism evidence="1 2">
    <name type="scientific">Treponema succinifaciens (strain ATCC 33096 / DSM 2489 / 6091)</name>
    <dbReference type="NCBI Taxonomy" id="869209"/>
    <lineage>
        <taxon>Bacteria</taxon>
        <taxon>Pseudomonadati</taxon>
        <taxon>Spirochaetota</taxon>
        <taxon>Spirochaetia</taxon>
        <taxon>Spirochaetales</taxon>
        <taxon>Treponemataceae</taxon>
        <taxon>Treponema</taxon>
    </lineage>
</organism>
<protein>
    <submittedName>
        <fullName evidence="1">Uncharacterized protein</fullName>
    </submittedName>
</protein>
<dbReference type="OrthoDB" id="1425103at2"/>
<dbReference type="HOGENOM" id="CLU_2412310_0_0_12"/>
<dbReference type="AlphaFoldDB" id="F2NSG5"/>
<proteinExistence type="predicted"/>
<sequence>MFCEDYFELKLPKRKLQELNERLTGCEYCNSTYDREDHETYFYEPHESFYDLLEDIGFTDEQKIIIYQNISCPNCGCDLDAYSEVTENEYFR</sequence>
<evidence type="ECO:0000313" key="2">
    <source>
        <dbReference type="Proteomes" id="UP000006852"/>
    </source>
</evidence>
<name>F2NSG5_TRES6</name>
<dbReference type="KEGG" id="tsu:Tresu_1709"/>
<keyword evidence="2" id="KW-1185">Reference proteome</keyword>
<gene>
    <name evidence="1" type="ordered locus">Tresu_1709</name>
</gene>
<reference evidence="2" key="2">
    <citation type="submission" date="2011-04" db="EMBL/GenBank/DDBJ databases">
        <title>The complete genome of chromosome of Treponema succinifaciens DSM 2489.</title>
        <authorList>
            <person name="Lucas S."/>
            <person name="Copeland A."/>
            <person name="Lapidus A."/>
            <person name="Bruce D."/>
            <person name="Goodwin L."/>
            <person name="Pitluck S."/>
            <person name="Peters L."/>
            <person name="Kyrpides N."/>
            <person name="Mavromatis K."/>
            <person name="Ivanova N."/>
            <person name="Ovchinnikova G."/>
            <person name="Teshima H."/>
            <person name="Detter J.C."/>
            <person name="Tapia R."/>
            <person name="Han C."/>
            <person name="Land M."/>
            <person name="Hauser L."/>
            <person name="Markowitz V."/>
            <person name="Cheng J.-F."/>
            <person name="Hugenholtz P."/>
            <person name="Woyke T."/>
            <person name="Wu D."/>
            <person name="Gronow S."/>
            <person name="Wellnitz S."/>
            <person name="Brambilla E."/>
            <person name="Klenk H.-P."/>
            <person name="Eisen J.A."/>
        </authorList>
    </citation>
    <scope>NUCLEOTIDE SEQUENCE [LARGE SCALE GENOMIC DNA]</scope>
    <source>
        <strain evidence="2">ATCC 33096 / DSM 2489 / 6091</strain>
    </source>
</reference>
<dbReference type="Proteomes" id="UP000006852">
    <property type="component" value="Chromosome"/>
</dbReference>
<reference evidence="1 2" key="1">
    <citation type="journal article" date="2011" name="Stand. Genomic Sci.">
        <title>Complete genome sequence of Treponema succinifaciens type strain (6091).</title>
        <authorList>
            <person name="Han C."/>
            <person name="Gronow S."/>
            <person name="Teshima H."/>
            <person name="Lapidus A."/>
            <person name="Nolan M."/>
            <person name="Lucas S."/>
            <person name="Hammon N."/>
            <person name="Deshpande S."/>
            <person name="Cheng J.F."/>
            <person name="Zeytun A."/>
            <person name="Tapia R."/>
            <person name="Goodwin L."/>
            <person name="Pitluck S."/>
            <person name="Liolios K."/>
            <person name="Pagani I."/>
            <person name="Ivanova N."/>
            <person name="Mavromatis K."/>
            <person name="Mikhailova N."/>
            <person name="Huntemann M."/>
            <person name="Pati A."/>
            <person name="Chen A."/>
            <person name="Palaniappan K."/>
            <person name="Land M."/>
            <person name="Hauser L."/>
            <person name="Brambilla E.M."/>
            <person name="Rohde M."/>
            <person name="Goker M."/>
            <person name="Woyke T."/>
            <person name="Bristow J."/>
            <person name="Eisen J.A."/>
            <person name="Markowitz V."/>
            <person name="Hugenholtz P."/>
            <person name="Kyrpides N.C."/>
            <person name="Klenk H.P."/>
            <person name="Detter J.C."/>
        </authorList>
    </citation>
    <scope>NUCLEOTIDE SEQUENCE [LARGE SCALE GENOMIC DNA]</scope>
    <source>
        <strain evidence="2">ATCC 33096 / DSM 2489 / 6091</strain>
    </source>
</reference>